<dbReference type="AlphaFoldDB" id="A0A2T7NBH9"/>
<keyword evidence="1" id="KW-0175">Coiled coil</keyword>
<comment type="caution">
    <text evidence="3">The sequence shown here is derived from an EMBL/GenBank/DDBJ whole genome shotgun (WGS) entry which is preliminary data.</text>
</comment>
<evidence type="ECO:0000256" key="2">
    <source>
        <dbReference type="SAM" id="MobiDB-lite"/>
    </source>
</evidence>
<proteinExistence type="predicted"/>
<feature type="region of interest" description="Disordered" evidence="2">
    <location>
        <begin position="141"/>
        <end position="162"/>
    </location>
</feature>
<dbReference type="OrthoDB" id="199838at2759"/>
<reference evidence="3 4" key="1">
    <citation type="submission" date="2018-04" db="EMBL/GenBank/DDBJ databases">
        <title>The genome of golden apple snail Pomacea canaliculata provides insight into stress tolerance and invasive adaptation.</title>
        <authorList>
            <person name="Liu C."/>
            <person name="Liu B."/>
            <person name="Ren Y."/>
            <person name="Zhang Y."/>
            <person name="Wang H."/>
            <person name="Li S."/>
            <person name="Jiang F."/>
            <person name="Yin L."/>
            <person name="Zhang G."/>
            <person name="Qian W."/>
            <person name="Fan W."/>
        </authorList>
    </citation>
    <scope>NUCLEOTIDE SEQUENCE [LARGE SCALE GENOMIC DNA]</scope>
    <source>
        <strain evidence="3">SZHN2017</strain>
        <tissue evidence="3">Muscle</tissue>
    </source>
</reference>
<dbReference type="Proteomes" id="UP000245119">
    <property type="component" value="Linkage Group LG14"/>
</dbReference>
<evidence type="ECO:0000313" key="4">
    <source>
        <dbReference type="Proteomes" id="UP000245119"/>
    </source>
</evidence>
<keyword evidence="4" id="KW-1185">Reference proteome</keyword>
<feature type="coiled-coil region" evidence="1">
    <location>
        <begin position="13"/>
        <end position="72"/>
    </location>
</feature>
<evidence type="ECO:0000313" key="3">
    <source>
        <dbReference type="EMBL" id="PVD18530.1"/>
    </source>
</evidence>
<evidence type="ECO:0000256" key="1">
    <source>
        <dbReference type="SAM" id="Coils"/>
    </source>
</evidence>
<gene>
    <name evidence="3" type="ORF">C0Q70_21079</name>
</gene>
<protein>
    <submittedName>
        <fullName evidence="3">Uncharacterized protein</fullName>
    </submittedName>
</protein>
<organism evidence="3 4">
    <name type="scientific">Pomacea canaliculata</name>
    <name type="common">Golden apple snail</name>
    <dbReference type="NCBI Taxonomy" id="400727"/>
    <lineage>
        <taxon>Eukaryota</taxon>
        <taxon>Metazoa</taxon>
        <taxon>Spiralia</taxon>
        <taxon>Lophotrochozoa</taxon>
        <taxon>Mollusca</taxon>
        <taxon>Gastropoda</taxon>
        <taxon>Caenogastropoda</taxon>
        <taxon>Architaenioglossa</taxon>
        <taxon>Ampullarioidea</taxon>
        <taxon>Ampullariidae</taxon>
        <taxon>Pomacea</taxon>
    </lineage>
</organism>
<name>A0A2T7NBH9_POMCA</name>
<accession>A0A2T7NBH9</accession>
<dbReference type="EMBL" id="PZQS01000014">
    <property type="protein sequence ID" value="PVD18530.1"/>
    <property type="molecule type" value="Genomic_DNA"/>
</dbReference>
<sequence>MADIYLPLPVDRKQMQEKKLAKLQQEIAEMEQRIQENVALRQHLESISDAENERTQRLLDRLSGRNMLLKDEIERLYGHSKDPQASPSTARLVNEVISQRTKEFSQLQQEKAMQIKYLMIEKQRLQEAQERLRLKRQMVMRQPTPIDGKDASRRPSLSSVHSTSSLVKRAVNAMPQTVDRIKYLKATLQHDYERRKKPYNGELGVNSYKPWQMEDYVIVRSLVEEIIDDFIAQYVPSAYGHGERDIIQKDVWAHSQDLHTPSQLSGQENGEKVDADTEVITFFHLHPSHLKKFEKGPLDPPEVCRKMERAAIYKRREAQFWKVGTQADRNTISALALQADQHGNIPLVLQLLGSLDVDQDDFTFHIGPLKELGLLKASNLPTKGVFFPSLSIFGIQHSVCIGLDSGDLLKINVEPFSSSSDVKAHGESSDKPYIFYQPNIYDVGHDVNLIGQNLEAEMFRHHVSTLIFLGFINNINQMVTVDMNGSINIWRYDLQFFLTQIFREEAKQKLPQRGRLVRSTKLLSVCQTPSGRELVFVLLFPEFPPKEPHITVLVLDLSTMQLRDLRCDIHLNATDYASLLQDDTFHVIGLVQCISLTTGNRVLRAENPLKPSGFIGSTIDERQLKLSKMARVSSISCNGHIYALLHDKSSTTMNIVQLQDSNEEEVCQLMWKSYQLSGHYRQVPPELRVDRVTWVLSDMQYADVEMRHLLLDLVDEKIFKVQPGLDKEADAAQNLRDKTEQYTVMQAKVDKMALLDL</sequence>